<evidence type="ECO:0000256" key="2">
    <source>
        <dbReference type="SAM" id="SignalP"/>
    </source>
</evidence>
<sequence>MKTVFTFLVVAGLVFVAQAYFEDERCDDALKEHTGLCKRYADEGHCARRKVVRDFCQRSCGQCNNEKRYYRQGYRREYIDNIDALLLGEQKRKIIKSPEKKEKKRKLIIPDNREWNFMDWIRKYDSLQH</sequence>
<dbReference type="AlphaFoldDB" id="A0A913X819"/>
<feature type="signal peptide" evidence="2">
    <location>
        <begin position="1"/>
        <end position="19"/>
    </location>
</feature>
<feature type="chain" id="PRO_5037572345" description="ShKT domain-containing protein" evidence="2">
    <location>
        <begin position="20"/>
        <end position="129"/>
    </location>
</feature>
<dbReference type="GO" id="GO:0090729">
    <property type="term" value="F:toxin activity"/>
    <property type="evidence" value="ECO:0007669"/>
    <property type="project" value="UniProtKB-KW"/>
</dbReference>
<organism evidence="4 5">
    <name type="scientific">Exaiptasia diaphana</name>
    <name type="common">Tropical sea anemone</name>
    <name type="synonym">Aiptasia pulchella</name>
    <dbReference type="NCBI Taxonomy" id="2652724"/>
    <lineage>
        <taxon>Eukaryota</taxon>
        <taxon>Metazoa</taxon>
        <taxon>Cnidaria</taxon>
        <taxon>Anthozoa</taxon>
        <taxon>Hexacorallia</taxon>
        <taxon>Actiniaria</taxon>
        <taxon>Aiptasiidae</taxon>
        <taxon>Exaiptasia</taxon>
    </lineage>
</organism>
<reference evidence="4" key="1">
    <citation type="submission" date="2022-11" db="UniProtKB">
        <authorList>
            <consortium name="EnsemblMetazoa"/>
        </authorList>
    </citation>
    <scope>IDENTIFICATION</scope>
</reference>
<dbReference type="InterPro" id="IPR003582">
    <property type="entry name" value="ShKT_dom"/>
</dbReference>
<dbReference type="Proteomes" id="UP000887567">
    <property type="component" value="Unplaced"/>
</dbReference>
<dbReference type="Pfam" id="PF01549">
    <property type="entry name" value="ShK"/>
    <property type="match status" value="1"/>
</dbReference>
<dbReference type="EnsemblMetazoa" id="XM_021044781.2">
    <property type="protein sequence ID" value="XP_020900440.1"/>
    <property type="gene ID" value="LOC110239073"/>
</dbReference>
<evidence type="ECO:0000256" key="1">
    <source>
        <dbReference type="ARBA" id="ARBA00022656"/>
    </source>
</evidence>
<accession>A0A913X819</accession>
<protein>
    <recommendedName>
        <fullName evidence="3">ShKT domain-containing protein</fullName>
    </recommendedName>
</protein>
<keyword evidence="1" id="KW-0800">Toxin</keyword>
<keyword evidence="5" id="KW-1185">Reference proteome</keyword>
<name>A0A913X819_EXADI</name>
<dbReference type="RefSeq" id="XP_020900440.1">
    <property type="nucleotide sequence ID" value="XM_021044781.2"/>
</dbReference>
<evidence type="ECO:0000313" key="4">
    <source>
        <dbReference type="EnsemblMetazoa" id="XP_020900440.1"/>
    </source>
</evidence>
<evidence type="ECO:0000313" key="5">
    <source>
        <dbReference type="Proteomes" id="UP000887567"/>
    </source>
</evidence>
<proteinExistence type="predicted"/>
<feature type="domain" description="ShKT" evidence="3">
    <location>
        <begin position="35"/>
        <end position="63"/>
    </location>
</feature>
<evidence type="ECO:0000259" key="3">
    <source>
        <dbReference type="Pfam" id="PF01549"/>
    </source>
</evidence>
<keyword evidence="2" id="KW-0732">Signal</keyword>
<dbReference type="KEGG" id="epa:110239073"/>
<dbReference type="GeneID" id="110239073"/>